<dbReference type="Proteomes" id="UP001165101">
    <property type="component" value="Unassembled WGS sequence"/>
</dbReference>
<evidence type="ECO:0000313" key="1">
    <source>
        <dbReference type="EMBL" id="GME97910.1"/>
    </source>
</evidence>
<sequence>MDIQETNFDVNSSQITENGFNANDTKSHREVKDDHYYSECGVKSDNLNETIKESLNEVYERQVSKSEKVKGHILESFTFNVDSNKKEIIEPSVSKVASNRRYGITRSFLVNDFPSSDVEDINEEHYKYEDKLHSKTATSIKKINHQIGSSQTLQNFTDLKVSGISQTFNEDFSKERSLDLKILERKLIKLIHLL</sequence>
<reference evidence="1" key="1">
    <citation type="submission" date="2023-04" db="EMBL/GenBank/DDBJ databases">
        <title>Candida boidinii NBRC 1967.</title>
        <authorList>
            <person name="Ichikawa N."/>
            <person name="Sato H."/>
            <person name="Tonouchi N."/>
        </authorList>
    </citation>
    <scope>NUCLEOTIDE SEQUENCE</scope>
    <source>
        <strain evidence="1">NBRC 1967</strain>
    </source>
</reference>
<comment type="caution">
    <text evidence="1">The sequence shown here is derived from an EMBL/GenBank/DDBJ whole genome shotgun (WGS) entry which is preliminary data.</text>
</comment>
<proteinExistence type="predicted"/>
<evidence type="ECO:0000313" key="2">
    <source>
        <dbReference type="Proteomes" id="UP001165101"/>
    </source>
</evidence>
<dbReference type="EMBL" id="BSXV01003245">
    <property type="protein sequence ID" value="GME97910.1"/>
    <property type="molecule type" value="Genomic_DNA"/>
</dbReference>
<accession>A0ACB5TYA2</accession>
<keyword evidence="2" id="KW-1185">Reference proteome</keyword>
<gene>
    <name evidence="1" type="ORF">Cboi01_000476900</name>
</gene>
<protein>
    <submittedName>
        <fullName evidence="1">Unnamed protein product</fullName>
    </submittedName>
</protein>
<name>A0ACB5TYA2_CANBO</name>
<organism evidence="1 2">
    <name type="scientific">Candida boidinii</name>
    <name type="common">Yeast</name>
    <dbReference type="NCBI Taxonomy" id="5477"/>
    <lineage>
        <taxon>Eukaryota</taxon>
        <taxon>Fungi</taxon>
        <taxon>Dikarya</taxon>
        <taxon>Ascomycota</taxon>
        <taxon>Saccharomycotina</taxon>
        <taxon>Pichiomycetes</taxon>
        <taxon>Pichiales</taxon>
        <taxon>Pichiaceae</taxon>
        <taxon>Ogataea</taxon>
        <taxon>Ogataea/Candida clade</taxon>
    </lineage>
</organism>